<dbReference type="Gene3D" id="3.30.70.60">
    <property type="match status" value="1"/>
</dbReference>
<feature type="coiled-coil region" evidence="1">
    <location>
        <begin position="35"/>
        <end position="62"/>
    </location>
</feature>
<dbReference type="AlphaFoldDB" id="A0A5Q2MWD9"/>
<dbReference type="InterPro" id="IPR007445">
    <property type="entry name" value="PilO"/>
</dbReference>
<keyword evidence="2" id="KW-0472">Membrane</keyword>
<dbReference type="KEGG" id="hcv:FTV88_0408"/>
<sequence>MNIQDLFRHRILLSTILLLLLFIPSFIIYQQWQSLQGTRQVLAKEEKNVEAAQARLEEMFLLRENLDRLKEHEAQLSRLMPATPEEGELIRFIEGQSNRANAHLVEIRFESPQSRSGYMEIPLRLVVEGSYQELLRLLHWLQAGERALRVEEVNLSRGRQASGSLRMEIQAISFYRTSEKG</sequence>
<dbReference type="GO" id="GO:0043683">
    <property type="term" value="P:type IV pilus assembly"/>
    <property type="evidence" value="ECO:0007669"/>
    <property type="project" value="InterPro"/>
</dbReference>
<reference evidence="4" key="1">
    <citation type="submission" date="2019-11" db="EMBL/GenBank/DDBJ databases">
        <title>Genome sequence of Heliorestis convoluta strain HH, an alkaliphilic and minimalistic phototrophic bacterium from a soda lake in Egypt.</title>
        <authorList>
            <person name="Dewey E.D."/>
            <person name="Stokes L.M."/>
            <person name="Burchell B.M."/>
            <person name="Shaffer K.N."/>
            <person name="Huntington A.M."/>
            <person name="Baker J.M."/>
            <person name="Nadendla S."/>
            <person name="Giglio M.G."/>
            <person name="Touchman J.W."/>
            <person name="Blankenship R.E."/>
            <person name="Madigan M.T."/>
            <person name="Sattley W.M."/>
        </authorList>
    </citation>
    <scope>NUCLEOTIDE SEQUENCE [LARGE SCALE GENOMIC DNA]</scope>
    <source>
        <strain evidence="4">HH</strain>
    </source>
</reference>
<keyword evidence="4" id="KW-1185">Reference proteome</keyword>
<evidence type="ECO:0000256" key="2">
    <source>
        <dbReference type="SAM" id="Phobius"/>
    </source>
</evidence>
<protein>
    <submittedName>
        <fullName evidence="3">Tfp pilus assembly protein PilO, putative</fullName>
    </submittedName>
</protein>
<dbReference type="GO" id="GO:0043107">
    <property type="term" value="P:type IV pilus-dependent motility"/>
    <property type="evidence" value="ECO:0007669"/>
    <property type="project" value="InterPro"/>
</dbReference>
<dbReference type="Proteomes" id="UP000366051">
    <property type="component" value="Chromosome"/>
</dbReference>
<dbReference type="EMBL" id="CP045875">
    <property type="protein sequence ID" value="QGG46587.1"/>
    <property type="molecule type" value="Genomic_DNA"/>
</dbReference>
<organism evidence="3 4">
    <name type="scientific">Heliorestis convoluta</name>
    <dbReference type="NCBI Taxonomy" id="356322"/>
    <lineage>
        <taxon>Bacteria</taxon>
        <taxon>Bacillati</taxon>
        <taxon>Bacillota</taxon>
        <taxon>Clostridia</taxon>
        <taxon>Eubacteriales</taxon>
        <taxon>Heliobacteriaceae</taxon>
        <taxon>Heliorestis</taxon>
    </lineage>
</organism>
<dbReference type="Pfam" id="PF04350">
    <property type="entry name" value="PilO"/>
    <property type="match status" value="1"/>
</dbReference>
<keyword evidence="2" id="KW-1133">Transmembrane helix</keyword>
<dbReference type="InterPro" id="IPR014717">
    <property type="entry name" value="Transl_elong_EF1B/ribsomal_bS6"/>
</dbReference>
<feature type="transmembrane region" description="Helical" evidence="2">
    <location>
        <begin position="12"/>
        <end position="32"/>
    </location>
</feature>
<dbReference type="RefSeq" id="WP_153724133.1">
    <property type="nucleotide sequence ID" value="NZ_CP045875.1"/>
</dbReference>
<keyword evidence="2" id="KW-0812">Transmembrane</keyword>
<gene>
    <name evidence="3" type="ORF">FTV88_0408</name>
</gene>
<evidence type="ECO:0000313" key="4">
    <source>
        <dbReference type="Proteomes" id="UP000366051"/>
    </source>
</evidence>
<proteinExistence type="predicted"/>
<keyword evidence="1" id="KW-0175">Coiled coil</keyword>
<name>A0A5Q2MWD9_9FIRM</name>
<dbReference type="OrthoDB" id="1807571at2"/>
<evidence type="ECO:0000313" key="3">
    <source>
        <dbReference type="EMBL" id="QGG46587.1"/>
    </source>
</evidence>
<accession>A0A5Q2MWD9</accession>
<evidence type="ECO:0000256" key="1">
    <source>
        <dbReference type="SAM" id="Coils"/>
    </source>
</evidence>